<dbReference type="InterPro" id="IPR029063">
    <property type="entry name" value="SAM-dependent_MTases_sf"/>
</dbReference>
<keyword evidence="3 6" id="KW-0808">Transferase</keyword>
<comment type="caution">
    <text evidence="8">The sequence shown here is derived from an EMBL/GenBank/DDBJ whole genome shotgun (WGS) entry which is preliminary data.</text>
</comment>
<dbReference type="GO" id="GO:0030418">
    <property type="term" value="P:nicotianamine biosynthetic process"/>
    <property type="evidence" value="ECO:0007669"/>
    <property type="project" value="UniProtKB-UniRule"/>
</dbReference>
<evidence type="ECO:0000256" key="6">
    <source>
        <dbReference type="RuleBase" id="RU368095"/>
    </source>
</evidence>
<evidence type="ECO:0000256" key="2">
    <source>
        <dbReference type="ARBA" id="ARBA00012675"/>
    </source>
</evidence>
<keyword evidence="9" id="KW-1185">Reference proteome</keyword>
<accession>A0AAU9PKJ2</accession>
<protein>
    <recommendedName>
        <fullName evidence="2 6">Nicotianamine synthase</fullName>
        <ecNumber evidence="2 6">2.5.1.43</ecNumber>
    </recommendedName>
</protein>
<organism evidence="8 9">
    <name type="scientific">Lactuca virosa</name>
    <dbReference type="NCBI Taxonomy" id="75947"/>
    <lineage>
        <taxon>Eukaryota</taxon>
        <taxon>Viridiplantae</taxon>
        <taxon>Streptophyta</taxon>
        <taxon>Embryophyta</taxon>
        <taxon>Tracheophyta</taxon>
        <taxon>Spermatophyta</taxon>
        <taxon>Magnoliopsida</taxon>
        <taxon>eudicotyledons</taxon>
        <taxon>Gunneridae</taxon>
        <taxon>Pentapetalae</taxon>
        <taxon>asterids</taxon>
        <taxon>campanulids</taxon>
        <taxon>Asterales</taxon>
        <taxon>Asteraceae</taxon>
        <taxon>Cichorioideae</taxon>
        <taxon>Cichorieae</taxon>
        <taxon>Lactucinae</taxon>
        <taxon>Lactuca</taxon>
    </lineage>
</organism>
<dbReference type="InterPro" id="IPR004298">
    <property type="entry name" value="Nicotian_synth"/>
</dbReference>
<dbReference type="EC" id="2.5.1.43" evidence="2 6"/>
<comment type="similarity">
    <text evidence="1 6">Belongs to the nicotianamine synthase (NAS)-like family.</text>
</comment>
<feature type="compositionally biased region" description="Basic and acidic residues" evidence="7">
    <location>
        <begin position="66"/>
        <end position="81"/>
    </location>
</feature>
<evidence type="ECO:0000256" key="3">
    <source>
        <dbReference type="ARBA" id="ARBA00022679"/>
    </source>
</evidence>
<name>A0AAU9PKJ2_9ASTR</name>
<evidence type="ECO:0000256" key="5">
    <source>
        <dbReference type="ARBA" id="ARBA00049391"/>
    </source>
</evidence>
<dbReference type="PANTHER" id="PTHR32266:SF12">
    <property type="entry name" value="NICOTIANAMINE SYNTHASE 3"/>
    <property type="match status" value="1"/>
</dbReference>
<keyword evidence="4 6" id="KW-0949">S-adenosyl-L-methionine</keyword>
<comment type="catalytic activity">
    <reaction evidence="5 6">
        <text>3 S-adenosyl-L-methionine = nicotianamine + 3 S-methyl-5'-thioadenosine + 3 H(+)</text>
        <dbReference type="Rhea" id="RHEA:16481"/>
        <dbReference type="ChEBI" id="CHEBI:15378"/>
        <dbReference type="ChEBI" id="CHEBI:17509"/>
        <dbReference type="ChEBI" id="CHEBI:58249"/>
        <dbReference type="ChEBI" id="CHEBI:59789"/>
        <dbReference type="EC" id="2.5.1.43"/>
    </reaction>
</comment>
<gene>
    <name evidence="8" type="ORF">LVIROSA_LOCUS36158</name>
</gene>
<dbReference type="Gene3D" id="3.40.50.150">
    <property type="entry name" value="Vaccinia Virus protein VP39"/>
    <property type="match status" value="1"/>
</dbReference>
<dbReference type="EMBL" id="CAKMRJ010005634">
    <property type="protein sequence ID" value="CAH1450751.1"/>
    <property type="molecule type" value="Genomic_DNA"/>
</dbReference>
<sequence>MVFHTANITDVTDELKGYDVIFLAALVGMDTDEKVKVIDHLAKYMVLENVPTIGIRAPRFTPGSQQEREDESKKFGDRRIN</sequence>
<dbReference type="AlphaFoldDB" id="A0AAU9PKJ2"/>
<reference evidence="8 9" key="1">
    <citation type="submission" date="2022-01" db="EMBL/GenBank/DDBJ databases">
        <authorList>
            <person name="Xiong W."/>
            <person name="Schranz E."/>
        </authorList>
    </citation>
    <scope>NUCLEOTIDE SEQUENCE [LARGE SCALE GENOMIC DNA]</scope>
</reference>
<evidence type="ECO:0000313" key="9">
    <source>
        <dbReference type="Proteomes" id="UP001157418"/>
    </source>
</evidence>
<evidence type="ECO:0000256" key="4">
    <source>
        <dbReference type="ARBA" id="ARBA00022691"/>
    </source>
</evidence>
<proteinExistence type="inferred from homology"/>
<dbReference type="GO" id="GO:0030410">
    <property type="term" value="F:nicotianamine synthase activity"/>
    <property type="evidence" value="ECO:0007669"/>
    <property type="project" value="UniProtKB-UniRule"/>
</dbReference>
<comment type="function">
    <text evidence="6">Synthesizes nicotianamine, a polyamine which serves as a sensor for the physiological iron status within the plant, and/or might be involved in the transport of iron.</text>
</comment>
<dbReference type="Pfam" id="PF03059">
    <property type="entry name" value="NAS"/>
    <property type="match status" value="1"/>
</dbReference>
<evidence type="ECO:0000256" key="1">
    <source>
        <dbReference type="ARBA" id="ARBA00007009"/>
    </source>
</evidence>
<feature type="region of interest" description="Disordered" evidence="7">
    <location>
        <begin position="57"/>
        <end position="81"/>
    </location>
</feature>
<evidence type="ECO:0000256" key="7">
    <source>
        <dbReference type="SAM" id="MobiDB-lite"/>
    </source>
</evidence>
<dbReference type="Proteomes" id="UP001157418">
    <property type="component" value="Unassembled WGS sequence"/>
</dbReference>
<evidence type="ECO:0000313" key="8">
    <source>
        <dbReference type="EMBL" id="CAH1450751.1"/>
    </source>
</evidence>
<dbReference type="PANTHER" id="PTHR32266">
    <property type="entry name" value="NICOTIANAMINE SYNTHASE 3"/>
    <property type="match status" value="1"/>
</dbReference>